<reference evidence="2" key="1">
    <citation type="journal article" date="2018" name="Nat. Commun.">
        <title>Diversity and evolution of the emerging Pandoraviridae family.</title>
        <authorList>
            <person name="Legendre M."/>
            <person name="Fabre E."/>
            <person name="Poirot O."/>
            <person name="Jeudy S."/>
            <person name="Lartigue A."/>
            <person name="Alempic J.M."/>
            <person name="Beucher L."/>
            <person name="Philippe N."/>
            <person name="Bertaux L."/>
            <person name="Christo-Foroux E."/>
            <person name="Labadie K."/>
            <person name="Coute Y."/>
            <person name="Abergel C."/>
            <person name="Claverie J.M."/>
        </authorList>
    </citation>
    <scope>NUCLEOTIDE SEQUENCE [LARGE SCALE GENOMIC DNA]</scope>
    <source>
        <strain evidence="2">Macleodensis</strain>
    </source>
</reference>
<dbReference type="EMBL" id="MG011691">
    <property type="protein sequence ID" value="AVK77418.1"/>
    <property type="molecule type" value="Genomic_DNA"/>
</dbReference>
<feature type="region of interest" description="Disordered" evidence="1">
    <location>
        <begin position="285"/>
        <end position="308"/>
    </location>
</feature>
<evidence type="ECO:0008006" key="3">
    <source>
        <dbReference type="Google" id="ProtNLM"/>
    </source>
</evidence>
<evidence type="ECO:0000313" key="2">
    <source>
        <dbReference type="EMBL" id="AVK77418.1"/>
    </source>
</evidence>
<organism evidence="2">
    <name type="scientific">Pandoravirus macleodensis</name>
    <dbReference type="NCBI Taxonomy" id="2107707"/>
    <lineage>
        <taxon>Viruses</taxon>
        <taxon>Pandoravirus</taxon>
    </lineage>
</organism>
<dbReference type="GeneID" id="36841873"/>
<protein>
    <recommendedName>
        <fullName evidence="3">F-box incomplete domain containing protein</fullName>
    </recommendedName>
</protein>
<gene>
    <name evidence="2" type="ORF">pmac_cds_730</name>
</gene>
<sequence>MDCVVDFLPDEIWDAILNGTDGHTNPILDPKWRPWAALVCQRWYRLVRGASMRSTPSRYRTLTKKRLCDDTIWTSGRVLCASSVADMLVEMASHNDANSIWYHEAIAEVARVSMSAREASPVMVSLALEGSGVPAALAYAHKTFDERCLAEIEDAVCGVVDIDDDTRRDIFARLSKWIKSNGGKYVSSPLGCVAEGEHAPADASTCALDALRALVAVRRRHPDALDRCDHKRVLSPVLGRYAYEAAFNGDLDLLDRVFALGGITRSGGSCPETRRFPDVYYDDGDDNHVIEDNDNDDRRGSTGSPTTAAADCSVPYHLINQVRTRSVRSRFARGKTVESYWVNHAVNGAIAGDRADALDLIIERVGWICVMWAAQRAIKADCVALFCVADARGLTYDARDILRSAILNGGPRVCAYMVAVLQRTQGHIEPPLGSLIDFPSSPRIWGWARDMGFTPDARWFDAIVHRHNVHTVGPWLAAARYTMRIEPMARLAVVWPAEAIKHLGALAVAAAALSTRDECNGLALLLIALERAQCDVDLWAMAEHDVHKSANGPDIRRLFFALHWLARMAHYCDPARVRVAPRTHQIDKMLGIEYARSRNKGHPQTNGAVDWSRFCRPRPLDDALVSCVHTALARLPDTLADRVYARRAHDVLAHLLNVLS</sequence>
<evidence type="ECO:0000256" key="1">
    <source>
        <dbReference type="SAM" id="MobiDB-lite"/>
    </source>
</evidence>
<dbReference type="Proteomes" id="UP000249758">
    <property type="component" value="Segment"/>
</dbReference>
<dbReference type="KEGG" id="vg:36841873"/>
<feature type="compositionally biased region" description="Basic and acidic residues" evidence="1">
    <location>
        <begin position="286"/>
        <end position="300"/>
    </location>
</feature>
<dbReference type="RefSeq" id="YP_009481414.1">
    <property type="nucleotide sequence ID" value="NC_037665.1"/>
</dbReference>
<accession>A0A2U7UFY9</accession>
<name>A0A2U7UFY9_9VIRU</name>
<proteinExistence type="predicted"/>